<feature type="chain" id="PRO_5032567590" evidence="2">
    <location>
        <begin position="26"/>
        <end position="111"/>
    </location>
</feature>
<dbReference type="PROSITE" id="PS51782">
    <property type="entry name" value="LYSM"/>
    <property type="match status" value="1"/>
</dbReference>
<dbReference type="CDD" id="cd00118">
    <property type="entry name" value="LysM"/>
    <property type="match status" value="1"/>
</dbReference>
<evidence type="ECO:0000313" key="5">
    <source>
        <dbReference type="EMBL" id="QTX10349.1"/>
    </source>
</evidence>
<organism evidence="5">
    <name type="scientific">Thiothrix fructosivorans</name>
    <dbReference type="NCBI Taxonomy" id="111770"/>
    <lineage>
        <taxon>Bacteria</taxon>
        <taxon>Pseudomonadati</taxon>
        <taxon>Pseudomonadota</taxon>
        <taxon>Gammaproteobacteria</taxon>
        <taxon>Thiotrichales</taxon>
        <taxon>Thiotrichaceae</taxon>
        <taxon>Thiothrix</taxon>
    </lineage>
</organism>
<dbReference type="SMART" id="SM00257">
    <property type="entry name" value="LysM"/>
    <property type="match status" value="1"/>
</dbReference>
<accession>A0A8B0SHR1</accession>
<dbReference type="RefSeq" id="WP_207251718.1">
    <property type="nucleotide sequence ID" value="NZ_JAFMPM010000007.1"/>
</dbReference>
<protein>
    <submittedName>
        <fullName evidence="5">LysM peptidoglycan-binding domain-containing protein</fullName>
    </submittedName>
</protein>
<dbReference type="AlphaFoldDB" id="A0A8B0SHR1"/>
<dbReference type="EMBL" id="CP072748">
    <property type="protein sequence ID" value="QTX10349.1"/>
    <property type="molecule type" value="Genomic_DNA"/>
</dbReference>
<dbReference type="EMBL" id="JAFMPM010000007">
    <property type="protein sequence ID" value="MBO0613988.1"/>
    <property type="molecule type" value="Genomic_DNA"/>
</dbReference>
<reference evidence="4 6" key="1">
    <citation type="submission" date="2021-03" db="EMBL/GenBank/DDBJ databases">
        <title>Draft genome and methylome analysis of Thiotrix fructosivoruns ATCC 49748.</title>
        <authorList>
            <person name="Fomenkov A."/>
            <person name="Grabovich M.Y."/>
            <person name="Roberts R.J."/>
        </authorList>
    </citation>
    <scope>NUCLEOTIDE SEQUENCE [LARGE SCALE GENOMIC DNA]</scope>
    <source>
        <strain evidence="4 6">ATCC 49748</strain>
    </source>
</reference>
<dbReference type="PANTHER" id="PTHR33734">
    <property type="entry name" value="LYSM DOMAIN-CONTAINING GPI-ANCHORED PROTEIN 2"/>
    <property type="match status" value="1"/>
</dbReference>
<evidence type="ECO:0000313" key="6">
    <source>
        <dbReference type="Proteomes" id="UP000664466"/>
    </source>
</evidence>
<sequence length="111" mass="12580">MKIRHFIVAALASTMMVAVSSAVFAEGANPVQQKPMQQQQQVPVKPPPKPQGQQQQGQQQQHPQKARFIRVHRGDTLSGIAHKYRTRVATLKRLNHLRGDTIFVGQRLRIR</sequence>
<dbReference type="SUPFAM" id="SSF54106">
    <property type="entry name" value="LysM domain"/>
    <property type="match status" value="1"/>
</dbReference>
<keyword evidence="6" id="KW-1185">Reference proteome</keyword>
<reference evidence="5" key="2">
    <citation type="submission" date="2021-04" db="EMBL/GenBank/DDBJ databases">
        <title>Complete Genome and methylome analysis of Thiothrix fructosivorans ATCC 49748.</title>
        <authorList>
            <person name="Fomenkov A."/>
            <person name="Sun L."/>
            <person name="Vincze T."/>
            <person name="Grabovich M.Y."/>
            <person name="Roberts R.J."/>
        </authorList>
    </citation>
    <scope>NUCLEOTIDE SEQUENCE</scope>
    <source>
        <strain evidence="5">ATCC 49748</strain>
    </source>
</reference>
<dbReference type="Proteomes" id="UP000664466">
    <property type="component" value="Unassembled WGS sequence"/>
</dbReference>
<evidence type="ECO:0000259" key="3">
    <source>
        <dbReference type="PROSITE" id="PS51782"/>
    </source>
</evidence>
<dbReference type="GO" id="GO:0008932">
    <property type="term" value="F:lytic endotransglycosylase activity"/>
    <property type="evidence" value="ECO:0007669"/>
    <property type="project" value="TreeGrafter"/>
</dbReference>
<evidence type="ECO:0000256" key="2">
    <source>
        <dbReference type="SAM" id="SignalP"/>
    </source>
</evidence>
<feature type="region of interest" description="Disordered" evidence="1">
    <location>
        <begin position="30"/>
        <end position="66"/>
    </location>
</feature>
<evidence type="ECO:0000256" key="1">
    <source>
        <dbReference type="SAM" id="MobiDB-lite"/>
    </source>
</evidence>
<feature type="signal peptide" evidence="2">
    <location>
        <begin position="1"/>
        <end position="25"/>
    </location>
</feature>
<gene>
    <name evidence="5" type="ORF">J1836_017475</name>
    <name evidence="4" type="ORF">J1836_13845</name>
</gene>
<evidence type="ECO:0000313" key="4">
    <source>
        <dbReference type="EMBL" id="MBO0613988.1"/>
    </source>
</evidence>
<dbReference type="InterPro" id="IPR018392">
    <property type="entry name" value="LysM"/>
</dbReference>
<feature type="compositionally biased region" description="Low complexity" evidence="1">
    <location>
        <begin position="51"/>
        <end position="63"/>
    </location>
</feature>
<name>A0A8B0SHR1_9GAMM</name>
<dbReference type="Pfam" id="PF01476">
    <property type="entry name" value="LysM"/>
    <property type="match status" value="1"/>
</dbReference>
<proteinExistence type="predicted"/>
<dbReference type="Gene3D" id="3.10.350.10">
    <property type="entry name" value="LysM domain"/>
    <property type="match status" value="1"/>
</dbReference>
<feature type="domain" description="LysM" evidence="3">
    <location>
        <begin position="67"/>
        <end position="110"/>
    </location>
</feature>
<feature type="compositionally biased region" description="Low complexity" evidence="1">
    <location>
        <begin position="30"/>
        <end position="43"/>
    </location>
</feature>
<dbReference type="InterPro" id="IPR036779">
    <property type="entry name" value="LysM_dom_sf"/>
</dbReference>
<keyword evidence="2" id="KW-0732">Signal</keyword>
<dbReference type="PANTHER" id="PTHR33734:SF22">
    <property type="entry name" value="MEMBRANE-BOUND LYTIC MUREIN TRANSGLYCOSYLASE D"/>
    <property type="match status" value="1"/>
</dbReference>